<sequence>MGSIGPMDVNAQVATGRIGYEVGCGFSAELATGFDIRHPLQSMRFVFFRRKTRQNQIVRLNT</sequence>
<dbReference type="Proteomes" id="UP000185911">
    <property type="component" value="Unassembled WGS sequence"/>
</dbReference>
<evidence type="ECO:0000313" key="2">
    <source>
        <dbReference type="Proteomes" id="UP000185911"/>
    </source>
</evidence>
<name>A0A1Q8YBI8_9BURK</name>
<comment type="caution">
    <text evidence="1">The sequence shown here is derived from an EMBL/GenBank/DDBJ whole genome shotgun (WGS) entry which is preliminary data.</text>
</comment>
<dbReference type="EMBL" id="MSYM01000017">
    <property type="protein sequence ID" value="OLP05367.1"/>
    <property type="molecule type" value="Genomic_DNA"/>
</dbReference>
<accession>A0A1Q8YBI8</accession>
<gene>
    <name evidence="1" type="ORF">BLL52_3493</name>
</gene>
<reference evidence="1 2" key="1">
    <citation type="submission" date="2017-01" db="EMBL/GenBank/DDBJ databases">
        <title>Genome sequence of Rhodoferax antarcticus ANT.BR, a psychrophilic purple nonsulfur bacterium from an Antarctic microbial mat.</title>
        <authorList>
            <person name="Baker J."/>
            <person name="Riester C."/>
            <person name="Skinner B."/>
            <person name="Newell A."/>
            <person name="Swingley W."/>
            <person name="Madigan M."/>
            <person name="Jung D."/>
            <person name="Asao M."/>
            <person name="Chen M."/>
            <person name="Loughlin P."/>
            <person name="Pan H."/>
            <person name="Lin S."/>
            <person name="Li N."/>
            <person name="Shaw J."/>
            <person name="Prado M."/>
            <person name="Sherman C."/>
            <person name="Li X."/>
            <person name="Tang J."/>
            <person name="Blankenship R."/>
            <person name="Zhao T."/>
            <person name="Touchman J."/>
            <person name="Sattley M."/>
        </authorList>
    </citation>
    <scope>NUCLEOTIDE SEQUENCE [LARGE SCALE GENOMIC DNA]</scope>
    <source>
        <strain evidence="1 2">ANT.BR</strain>
    </source>
</reference>
<evidence type="ECO:0000313" key="1">
    <source>
        <dbReference type="EMBL" id="OLP05367.1"/>
    </source>
</evidence>
<organism evidence="1 2">
    <name type="scientific">Rhodoferax antarcticus ANT.BR</name>
    <dbReference type="NCBI Taxonomy" id="1111071"/>
    <lineage>
        <taxon>Bacteria</taxon>
        <taxon>Pseudomonadati</taxon>
        <taxon>Pseudomonadota</taxon>
        <taxon>Betaproteobacteria</taxon>
        <taxon>Burkholderiales</taxon>
        <taxon>Comamonadaceae</taxon>
        <taxon>Rhodoferax</taxon>
    </lineage>
</organism>
<keyword evidence="2" id="KW-1185">Reference proteome</keyword>
<proteinExistence type="predicted"/>
<dbReference type="AlphaFoldDB" id="A0A1Q8YBI8"/>
<protein>
    <submittedName>
        <fullName evidence="1">Uncharacterized protein</fullName>
    </submittedName>
</protein>